<dbReference type="Proteomes" id="UP000741013">
    <property type="component" value="Unassembled WGS sequence"/>
</dbReference>
<dbReference type="InterPro" id="IPR045713">
    <property type="entry name" value="DUF6069"/>
</dbReference>
<feature type="transmembrane region" description="Helical" evidence="1">
    <location>
        <begin position="90"/>
        <end position="110"/>
    </location>
</feature>
<protein>
    <recommendedName>
        <fullName evidence="4">SPW repeat-containing protein</fullName>
    </recommendedName>
</protein>
<keyword evidence="1" id="KW-0812">Transmembrane</keyword>
<comment type="caution">
    <text evidence="2">The sequence shown here is derived from an EMBL/GenBank/DDBJ whole genome shotgun (WGS) entry which is preliminary data.</text>
</comment>
<feature type="transmembrane region" description="Helical" evidence="1">
    <location>
        <begin position="61"/>
        <end position="83"/>
    </location>
</feature>
<keyword evidence="1" id="KW-0472">Membrane</keyword>
<evidence type="ECO:0000313" key="3">
    <source>
        <dbReference type="Proteomes" id="UP000741013"/>
    </source>
</evidence>
<proteinExistence type="predicted"/>
<evidence type="ECO:0000256" key="1">
    <source>
        <dbReference type="SAM" id="Phobius"/>
    </source>
</evidence>
<reference evidence="2 3" key="1">
    <citation type="submission" date="2021-03" db="EMBL/GenBank/DDBJ databases">
        <title>Sequencing the genomes of 1000 actinobacteria strains.</title>
        <authorList>
            <person name="Klenk H.-P."/>
        </authorList>
    </citation>
    <scope>NUCLEOTIDE SEQUENCE [LARGE SCALE GENOMIC DNA]</scope>
    <source>
        <strain evidence="2 3">DSM 45510</strain>
    </source>
</reference>
<evidence type="ECO:0008006" key="4">
    <source>
        <dbReference type="Google" id="ProtNLM"/>
    </source>
</evidence>
<sequence>MSAPPPSTRVDAGRLWAGGLATAAVAALTAVAGIVIARGVLHVPVLAPRGDGIWGDASTAAYALWAGAGALVATALLQVLAMTTPRYGRFFGWLMALSTAIATAVPLGLATGTASRLATCVLNLVIGIAITTTLSAVGRSAIRRRY</sequence>
<accession>A0ABS4PY13</accession>
<gene>
    <name evidence="2" type="ORF">JOM49_005845</name>
</gene>
<keyword evidence="3" id="KW-1185">Reference proteome</keyword>
<dbReference type="Pfam" id="PF19545">
    <property type="entry name" value="DUF6069"/>
    <property type="match status" value="1"/>
</dbReference>
<evidence type="ECO:0000313" key="2">
    <source>
        <dbReference type="EMBL" id="MBP2184319.1"/>
    </source>
</evidence>
<organism evidence="2 3">
    <name type="scientific">Amycolatopsis magusensis</name>
    <dbReference type="NCBI Taxonomy" id="882444"/>
    <lineage>
        <taxon>Bacteria</taxon>
        <taxon>Bacillati</taxon>
        <taxon>Actinomycetota</taxon>
        <taxon>Actinomycetes</taxon>
        <taxon>Pseudonocardiales</taxon>
        <taxon>Pseudonocardiaceae</taxon>
        <taxon>Amycolatopsis</taxon>
    </lineage>
</organism>
<name>A0ABS4PY13_9PSEU</name>
<feature type="transmembrane region" description="Helical" evidence="1">
    <location>
        <begin position="15"/>
        <end position="41"/>
    </location>
</feature>
<dbReference type="RefSeq" id="WP_308158913.1">
    <property type="nucleotide sequence ID" value="NZ_JAGGMS010000001.1"/>
</dbReference>
<feature type="transmembrane region" description="Helical" evidence="1">
    <location>
        <begin position="116"/>
        <end position="137"/>
    </location>
</feature>
<keyword evidence="1" id="KW-1133">Transmembrane helix</keyword>
<dbReference type="EMBL" id="JAGGMS010000001">
    <property type="protein sequence ID" value="MBP2184319.1"/>
    <property type="molecule type" value="Genomic_DNA"/>
</dbReference>